<keyword evidence="1" id="KW-0808">Transferase</keyword>
<dbReference type="EMBL" id="JARKIF010000005">
    <property type="protein sequence ID" value="KAJ7639225.1"/>
    <property type="molecule type" value="Genomic_DNA"/>
</dbReference>
<keyword evidence="7" id="KW-1185">Reference proteome</keyword>
<dbReference type="AlphaFoldDB" id="A0AAD7FV07"/>
<dbReference type="PANTHER" id="PTHR43289">
    <property type="entry name" value="MITOGEN-ACTIVATED PROTEIN KINASE KINASE KINASE 20-RELATED"/>
    <property type="match status" value="1"/>
</dbReference>
<evidence type="ECO:0000256" key="1">
    <source>
        <dbReference type="ARBA" id="ARBA00022679"/>
    </source>
</evidence>
<accession>A0AAD7FV07</accession>
<dbReference type="PROSITE" id="PS50011">
    <property type="entry name" value="PROTEIN_KINASE_DOM"/>
    <property type="match status" value="1"/>
</dbReference>
<organism evidence="6 7">
    <name type="scientific">Roridomyces roridus</name>
    <dbReference type="NCBI Taxonomy" id="1738132"/>
    <lineage>
        <taxon>Eukaryota</taxon>
        <taxon>Fungi</taxon>
        <taxon>Dikarya</taxon>
        <taxon>Basidiomycota</taxon>
        <taxon>Agaricomycotina</taxon>
        <taxon>Agaricomycetes</taxon>
        <taxon>Agaricomycetidae</taxon>
        <taxon>Agaricales</taxon>
        <taxon>Marasmiineae</taxon>
        <taxon>Mycenaceae</taxon>
        <taxon>Roridomyces</taxon>
    </lineage>
</organism>
<keyword evidence="3 6" id="KW-0418">Kinase</keyword>
<protein>
    <submittedName>
        <fullName evidence="6">Kinase-like domain-containing protein</fullName>
    </submittedName>
</protein>
<reference evidence="6" key="1">
    <citation type="submission" date="2023-03" db="EMBL/GenBank/DDBJ databases">
        <title>Massive genome expansion in bonnet fungi (Mycena s.s.) driven by repeated elements and novel gene families across ecological guilds.</title>
        <authorList>
            <consortium name="Lawrence Berkeley National Laboratory"/>
            <person name="Harder C.B."/>
            <person name="Miyauchi S."/>
            <person name="Viragh M."/>
            <person name="Kuo A."/>
            <person name="Thoen E."/>
            <person name="Andreopoulos B."/>
            <person name="Lu D."/>
            <person name="Skrede I."/>
            <person name="Drula E."/>
            <person name="Henrissat B."/>
            <person name="Morin E."/>
            <person name="Kohler A."/>
            <person name="Barry K."/>
            <person name="LaButti K."/>
            <person name="Morin E."/>
            <person name="Salamov A."/>
            <person name="Lipzen A."/>
            <person name="Mereny Z."/>
            <person name="Hegedus B."/>
            <person name="Baldrian P."/>
            <person name="Stursova M."/>
            <person name="Weitz H."/>
            <person name="Taylor A."/>
            <person name="Grigoriev I.V."/>
            <person name="Nagy L.G."/>
            <person name="Martin F."/>
            <person name="Kauserud H."/>
        </authorList>
    </citation>
    <scope>NUCLEOTIDE SEQUENCE</scope>
    <source>
        <strain evidence="6">9284</strain>
    </source>
</reference>
<evidence type="ECO:0000256" key="4">
    <source>
        <dbReference type="ARBA" id="ARBA00022840"/>
    </source>
</evidence>
<dbReference type="SUPFAM" id="SSF56112">
    <property type="entry name" value="Protein kinase-like (PK-like)"/>
    <property type="match status" value="1"/>
</dbReference>
<gene>
    <name evidence="6" type="ORF">FB45DRAFT_905021</name>
</gene>
<dbReference type="GO" id="GO:0005524">
    <property type="term" value="F:ATP binding"/>
    <property type="evidence" value="ECO:0007669"/>
    <property type="project" value="UniProtKB-KW"/>
</dbReference>
<evidence type="ECO:0000256" key="3">
    <source>
        <dbReference type="ARBA" id="ARBA00022777"/>
    </source>
</evidence>
<dbReference type="PANTHER" id="PTHR43289:SF33">
    <property type="entry name" value="SERINE_THREONINE KINASE 31"/>
    <property type="match status" value="1"/>
</dbReference>
<sequence>MPLPLDELILPCNWGELEDRHAIWHTYQAELEGRGYHLMESEAYRTLGKDDGLAPPAAVDPFHPKDEEIFVHLWGPSNMFSQRVMVEWQPSTIICFGIDRYQREVVLKAVPKEDTELKVLRLLSDHPLRADKRNRTIPVLEFVETRHDFVIAIMPYWGTAWKEPACGSMATRIELALKLAETLQFLHENGIAHGDIHPSNIVINHADARDSLDAPKEQDFRLRFSPEYAYIDLGSSHILGPGVSFGHPLSYPPEGIASPEQKAAYEDENATIDLFAADIYNLGKALETELLRAFKDYGESHMPDPREYKRILAGMTSEKPSDRPSAIEVVRLLRNSSNS</sequence>
<dbReference type="InterPro" id="IPR011009">
    <property type="entry name" value="Kinase-like_dom_sf"/>
</dbReference>
<feature type="domain" description="Protein kinase" evidence="5">
    <location>
        <begin position="26"/>
        <end position="339"/>
    </location>
</feature>
<evidence type="ECO:0000313" key="7">
    <source>
        <dbReference type="Proteomes" id="UP001221142"/>
    </source>
</evidence>
<proteinExistence type="predicted"/>
<comment type="caution">
    <text evidence="6">The sequence shown here is derived from an EMBL/GenBank/DDBJ whole genome shotgun (WGS) entry which is preliminary data.</text>
</comment>
<dbReference type="SMART" id="SM00220">
    <property type="entry name" value="S_TKc"/>
    <property type="match status" value="1"/>
</dbReference>
<dbReference type="Gene3D" id="1.10.510.10">
    <property type="entry name" value="Transferase(Phosphotransferase) domain 1"/>
    <property type="match status" value="1"/>
</dbReference>
<evidence type="ECO:0000259" key="5">
    <source>
        <dbReference type="PROSITE" id="PS50011"/>
    </source>
</evidence>
<dbReference type="Proteomes" id="UP001221142">
    <property type="component" value="Unassembled WGS sequence"/>
</dbReference>
<keyword evidence="4" id="KW-0067">ATP-binding</keyword>
<dbReference type="InterPro" id="IPR000719">
    <property type="entry name" value="Prot_kinase_dom"/>
</dbReference>
<evidence type="ECO:0000313" key="6">
    <source>
        <dbReference type="EMBL" id="KAJ7639225.1"/>
    </source>
</evidence>
<name>A0AAD7FV07_9AGAR</name>
<dbReference type="GO" id="GO:0004674">
    <property type="term" value="F:protein serine/threonine kinase activity"/>
    <property type="evidence" value="ECO:0007669"/>
    <property type="project" value="TreeGrafter"/>
</dbReference>
<keyword evidence="2" id="KW-0547">Nucleotide-binding</keyword>
<evidence type="ECO:0000256" key="2">
    <source>
        <dbReference type="ARBA" id="ARBA00022741"/>
    </source>
</evidence>